<comment type="caution">
    <text evidence="1">The sequence shown here is derived from an EMBL/GenBank/DDBJ whole genome shotgun (WGS) entry which is preliminary data.</text>
</comment>
<keyword evidence="2" id="KW-1185">Reference proteome</keyword>
<dbReference type="Proteomes" id="UP001234178">
    <property type="component" value="Unassembled WGS sequence"/>
</dbReference>
<organism evidence="1 2">
    <name type="scientific">Daphnia magna</name>
    <dbReference type="NCBI Taxonomy" id="35525"/>
    <lineage>
        <taxon>Eukaryota</taxon>
        <taxon>Metazoa</taxon>
        <taxon>Ecdysozoa</taxon>
        <taxon>Arthropoda</taxon>
        <taxon>Crustacea</taxon>
        <taxon>Branchiopoda</taxon>
        <taxon>Diplostraca</taxon>
        <taxon>Cladocera</taxon>
        <taxon>Anomopoda</taxon>
        <taxon>Daphniidae</taxon>
        <taxon>Daphnia</taxon>
    </lineage>
</organism>
<sequence>MYSCNARRIVGVEIRNVPGQQVPSPLIRLNVLTLKARQVRIDPSASGSWILRNPCIVHAEQCSVWMKKIQRTGNKNQQTVMQQIKLKLEKSGKQTGFQLTLAACTELGSEEDVRLSLKAF</sequence>
<protein>
    <submittedName>
        <fullName evidence="1">Uncharacterized protein</fullName>
    </submittedName>
</protein>
<evidence type="ECO:0000313" key="2">
    <source>
        <dbReference type="Proteomes" id="UP001234178"/>
    </source>
</evidence>
<accession>A0ABR0AX65</accession>
<gene>
    <name evidence="1" type="ORF">OUZ56_022638</name>
</gene>
<dbReference type="EMBL" id="JAOYFB010000039">
    <property type="protein sequence ID" value="KAK4029670.1"/>
    <property type="molecule type" value="Genomic_DNA"/>
</dbReference>
<proteinExistence type="predicted"/>
<name>A0ABR0AX65_9CRUS</name>
<evidence type="ECO:0000313" key="1">
    <source>
        <dbReference type="EMBL" id="KAK4029670.1"/>
    </source>
</evidence>
<reference evidence="1 2" key="1">
    <citation type="journal article" date="2023" name="Nucleic Acids Res.">
        <title>The hologenome of Daphnia magna reveals possible DNA methylation and microbiome-mediated evolution of the host genome.</title>
        <authorList>
            <person name="Chaturvedi A."/>
            <person name="Li X."/>
            <person name="Dhandapani V."/>
            <person name="Marshall H."/>
            <person name="Kissane S."/>
            <person name="Cuenca-Cambronero M."/>
            <person name="Asole G."/>
            <person name="Calvet F."/>
            <person name="Ruiz-Romero M."/>
            <person name="Marangio P."/>
            <person name="Guigo R."/>
            <person name="Rago D."/>
            <person name="Mirbahai L."/>
            <person name="Eastwood N."/>
            <person name="Colbourne J.K."/>
            <person name="Zhou J."/>
            <person name="Mallon E."/>
            <person name="Orsini L."/>
        </authorList>
    </citation>
    <scope>NUCLEOTIDE SEQUENCE [LARGE SCALE GENOMIC DNA]</scope>
    <source>
        <strain evidence="1">LRV0_1</strain>
    </source>
</reference>